<keyword evidence="1" id="KW-0285">Flavoprotein</keyword>
<organism evidence="4 5">
    <name type="scientific">Novipirellula galeiformis</name>
    <dbReference type="NCBI Taxonomy" id="2528004"/>
    <lineage>
        <taxon>Bacteria</taxon>
        <taxon>Pseudomonadati</taxon>
        <taxon>Planctomycetota</taxon>
        <taxon>Planctomycetia</taxon>
        <taxon>Pirellulales</taxon>
        <taxon>Pirellulaceae</taxon>
        <taxon>Novipirellula</taxon>
    </lineage>
</organism>
<protein>
    <submittedName>
        <fullName evidence="4">Nitronate monooxygenase</fullName>
        <ecNumber evidence="4">1.13.12.16</ecNumber>
    </submittedName>
</protein>
<dbReference type="Proteomes" id="UP000316304">
    <property type="component" value="Unassembled WGS sequence"/>
</dbReference>
<dbReference type="SUPFAM" id="SSF51412">
    <property type="entry name" value="Inosine monophosphate dehydrogenase (IMPDH)"/>
    <property type="match status" value="1"/>
</dbReference>
<dbReference type="InterPro" id="IPR004136">
    <property type="entry name" value="NMO"/>
</dbReference>
<evidence type="ECO:0000256" key="2">
    <source>
        <dbReference type="ARBA" id="ARBA00022643"/>
    </source>
</evidence>
<evidence type="ECO:0000313" key="4">
    <source>
        <dbReference type="EMBL" id="TWU22028.1"/>
    </source>
</evidence>
<reference evidence="4 5" key="1">
    <citation type="submission" date="2019-02" db="EMBL/GenBank/DDBJ databases">
        <title>Deep-cultivation of Planctomycetes and their phenomic and genomic characterization uncovers novel biology.</title>
        <authorList>
            <person name="Wiegand S."/>
            <person name="Jogler M."/>
            <person name="Boedeker C."/>
            <person name="Pinto D."/>
            <person name="Vollmers J."/>
            <person name="Rivas-Marin E."/>
            <person name="Kohn T."/>
            <person name="Peeters S.H."/>
            <person name="Heuer A."/>
            <person name="Rast P."/>
            <person name="Oberbeckmann S."/>
            <person name="Bunk B."/>
            <person name="Jeske O."/>
            <person name="Meyerdierks A."/>
            <person name="Storesund J.E."/>
            <person name="Kallscheuer N."/>
            <person name="Luecker S."/>
            <person name="Lage O.M."/>
            <person name="Pohl T."/>
            <person name="Merkel B.J."/>
            <person name="Hornburger P."/>
            <person name="Mueller R.-W."/>
            <person name="Bruemmer F."/>
            <person name="Labrenz M."/>
            <person name="Spormann A.M."/>
            <person name="Op Den Camp H."/>
            <person name="Overmann J."/>
            <person name="Amann R."/>
            <person name="Jetten M.S.M."/>
            <person name="Mascher T."/>
            <person name="Medema M.H."/>
            <person name="Devos D.P."/>
            <person name="Kaster A.-K."/>
            <person name="Ovreas L."/>
            <person name="Rohde M."/>
            <person name="Galperin M.Y."/>
            <person name="Jogler C."/>
        </authorList>
    </citation>
    <scope>NUCLEOTIDE SEQUENCE [LARGE SCALE GENOMIC DNA]</scope>
    <source>
        <strain evidence="4 5">Pla52o</strain>
    </source>
</reference>
<dbReference type="PANTHER" id="PTHR32332:SF20">
    <property type="entry name" value="2-NITROPROPANE DIOXYGENASE-LIKE PROTEIN"/>
    <property type="match status" value="1"/>
</dbReference>
<evidence type="ECO:0000256" key="3">
    <source>
        <dbReference type="ARBA" id="ARBA00023002"/>
    </source>
</evidence>
<dbReference type="Pfam" id="PF03060">
    <property type="entry name" value="NMO"/>
    <property type="match status" value="1"/>
</dbReference>
<dbReference type="CDD" id="cd04730">
    <property type="entry name" value="NPD_like"/>
    <property type="match status" value="1"/>
</dbReference>
<dbReference type="RefSeq" id="WP_146595281.1">
    <property type="nucleotide sequence ID" value="NZ_SJPT01000005.1"/>
</dbReference>
<dbReference type="EMBL" id="SJPT01000005">
    <property type="protein sequence ID" value="TWU22028.1"/>
    <property type="molecule type" value="Genomic_DNA"/>
</dbReference>
<dbReference type="Gene3D" id="3.20.20.70">
    <property type="entry name" value="Aldolase class I"/>
    <property type="match status" value="1"/>
</dbReference>
<dbReference type="InterPro" id="IPR013785">
    <property type="entry name" value="Aldolase_TIM"/>
</dbReference>
<evidence type="ECO:0000313" key="5">
    <source>
        <dbReference type="Proteomes" id="UP000316304"/>
    </source>
</evidence>
<name>A0A5C6CCU1_9BACT</name>
<evidence type="ECO:0000256" key="1">
    <source>
        <dbReference type="ARBA" id="ARBA00022630"/>
    </source>
</evidence>
<proteinExistence type="predicted"/>
<dbReference type="AlphaFoldDB" id="A0A5C6CCU1"/>
<gene>
    <name evidence="4" type="ORF">Pla52o_30760</name>
</gene>
<keyword evidence="5" id="KW-1185">Reference proteome</keyword>
<dbReference type="OrthoDB" id="9778912at2"/>
<comment type="caution">
    <text evidence="4">The sequence shown here is derived from an EMBL/GenBank/DDBJ whole genome shotgun (WGS) entry which is preliminary data.</text>
</comment>
<keyword evidence="2" id="KW-0288">FMN</keyword>
<dbReference type="PANTHER" id="PTHR32332">
    <property type="entry name" value="2-NITROPROPANE DIOXYGENASE"/>
    <property type="match status" value="1"/>
</dbReference>
<keyword evidence="3 4" id="KW-0560">Oxidoreductase</keyword>
<keyword evidence="4" id="KW-0503">Monooxygenase</keyword>
<sequence length="338" mass="35975">MPHTLHTSICDLLGCRYPILQSGMGGVARSELAAAVSEAGAFGCLGMVRETPAKILEQIDEVRARTDKPFGVNLIPAATDPELFNAELDACLSAGVETLVYFWDIVPDAIKRAKDHGCRVVHQVGHVDAAVQAEAAGADAIIAQGVEAGGHVHGSVSSLVLLPQIVDAVSIPVLGSGGFASGRSLVAAMSLGAQGIQCGTRFLATDESFAHDIHKQRVIEAAATDTLHTDAFAINWPPHSPVRVIKNEVTERFVERPFGYLPEDFEREPIAEEEGRPVYLLSTDSPLKSMTGDLEKLALFAGQVSGLIHSTEPAAKVVQRIVDEALVALNELANRIPR</sequence>
<dbReference type="EC" id="1.13.12.16" evidence="4"/>
<dbReference type="GO" id="GO:0018580">
    <property type="term" value="F:nitronate monooxygenase activity"/>
    <property type="evidence" value="ECO:0007669"/>
    <property type="project" value="UniProtKB-EC"/>
</dbReference>
<accession>A0A5C6CCU1</accession>